<dbReference type="EMBL" id="CP042301">
    <property type="protein sequence ID" value="QDZ01686.1"/>
    <property type="molecule type" value="Genomic_DNA"/>
</dbReference>
<feature type="binding site" evidence="5">
    <location>
        <position position="8"/>
    </location>
    <ligand>
        <name>Mg(2+)</name>
        <dbReference type="ChEBI" id="CHEBI:18420"/>
    </ligand>
</feature>
<dbReference type="Pfam" id="PF01850">
    <property type="entry name" value="PIN"/>
    <property type="match status" value="1"/>
</dbReference>
<dbReference type="OrthoDB" id="163436at2"/>
<evidence type="ECO:0000256" key="3">
    <source>
        <dbReference type="ARBA" id="ARBA00022723"/>
    </source>
</evidence>
<evidence type="ECO:0000256" key="1">
    <source>
        <dbReference type="ARBA" id="ARBA00022649"/>
    </source>
</evidence>
<proteinExistence type="inferred from homology"/>
<evidence type="ECO:0000256" key="5">
    <source>
        <dbReference type="HAMAP-Rule" id="MF_00265"/>
    </source>
</evidence>
<dbReference type="SUPFAM" id="SSF88723">
    <property type="entry name" value="PIN domain-like"/>
    <property type="match status" value="1"/>
</dbReference>
<reference evidence="7" key="1">
    <citation type="submission" date="2020-04" db="EMBL/GenBank/DDBJ databases">
        <title>Nitratireductor sp. nov. isolated from mangrove soil.</title>
        <authorList>
            <person name="Ye Y."/>
        </authorList>
    </citation>
    <scope>NUCLEOTIDE SEQUENCE</scope>
    <source>
        <strain evidence="7">SY7</strain>
    </source>
</reference>
<evidence type="ECO:0000256" key="2">
    <source>
        <dbReference type="ARBA" id="ARBA00022722"/>
    </source>
</evidence>
<organism evidence="7 8">
    <name type="scientific">Nitratireductor mangrovi</name>
    <dbReference type="NCBI Taxonomy" id="2599600"/>
    <lineage>
        <taxon>Bacteria</taxon>
        <taxon>Pseudomonadati</taxon>
        <taxon>Pseudomonadota</taxon>
        <taxon>Alphaproteobacteria</taxon>
        <taxon>Hyphomicrobiales</taxon>
        <taxon>Phyllobacteriaceae</taxon>
        <taxon>Nitratireductor</taxon>
    </lineage>
</organism>
<keyword evidence="5" id="KW-0800">Toxin</keyword>
<keyword evidence="3 5" id="KW-0479">Metal-binding</keyword>
<keyword evidence="1 5" id="KW-1277">Toxin-antitoxin system</keyword>
<dbReference type="EC" id="3.1.-.-" evidence="5"/>
<evidence type="ECO:0000259" key="6">
    <source>
        <dbReference type="Pfam" id="PF01850"/>
    </source>
</evidence>
<feature type="domain" description="PIN" evidence="6">
    <location>
        <begin position="6"/>
        <end position="122"/>
    </location>
</feature>
<evidence type="ECO:0000313" key="8">
    <source>
        <dbReference type="Proteomes" id="UP000321389"/>
    </source>
</evidence>
<evidence type="ECO:0000256" key="4">
    <source>
        <dbReference type="ARBA" id="ARBA00022801"/>
    </source>
</evidence>
<keyword evidence="2 5" id="KW-0540">Nuclease</keyword>
<dbReference type="GO" id="GO:0004540">
    <property type="term" value="F:RNA nuclease activity"/>
    <property type="evidence" value="ECO:0007669"/>
    <property type="project" value="InterPro"/>
</dbReference>
<name>A0A5B8L198_9HYPH</name>
<feature type="binding site" evidence="5">
    <location>
        <position position="101"/>
    </location>
    <ligand>
        <name>Mg(2+)</name>
        <dbReference type="ChEBI" id="CHEBI:18420"/>
    </ligand>
</feature>
<accession>A0A5B8L198</accession>
<dbReference type="Proteomes" id="UP000321389">
    <property type="component" value="Chromosome"/>
</dbReference>
<dbReference type="KEGG" id="niy:FQ775_15640"/>
<dbReference type="GO" id="GO:0016787">
    <property type="term" value="F:hydrolase activity"/>
    <property type="evidence" value="ECO:0007669"/>
    <property type="project" value="UniProtKB-KW"/>
</dbReference>
<keyword evidence="5" id="KW-0460">Magnesium</keyword>
<dbReference type="GO" id="GO:0090729">
    <property type="term" value="F:toxin activity"/>
    <property type="evidence" value="ECO:0007669"/>
    <property type="project" value="UniProtKB-KW"/>
</dbReference>
<dbReference type="RefSeq" id="WP_146300327.1">
    <property type="nucleotide sequence ID" value="NZ_CP042301.2"/>
</dbReference>
<comment type="similarity">
    <text evidence="5">Belongs to the PINc/VapC protein family.</text>
</comment>
<dbReference type="InterPro" id="IPR029060">
    <property type="entry name" value="PIN-like_dom_sf"/>
</dbReference>
<comment type="cofactor">
    <cofactor evidence="5">
        <name>Mg(2+)</name>
        <dbReference type="ChEBI" id="CHEBI:18420"/>
    </cofactor>
</comment>
<gene>
    <name evidence="5" type="primary">vapC</name>
    <name evidence="7" type="ORF">FQ775_15640</name>
</gene>
<protein>
    <recommendedName>
        <fullName evidence="5">Ribonuclease VapC</fullName>
        <shortName evidence="5">RNase VapC</shortName>
        <ecNumber evidence="5">3.1.-.-</ecNumber>
    </recommendedName>
    <alternativeName>
        <fullName evidence="5">Toxin VapC</fullName>
    </alternativeName>
</protein>
<keyword evidence="4 5" id="KW-0378">Hydrolase</keyword>
<comment type="function">
    <text evidence="5">Toxic component of a toxin-antitoxin (TA) system. An RNase.</text>
</comment>
<dbReference type="GO" id="GO:0000287">
    <property type="term" value="F:magnesium ion binding"/>
    <property type="evidence" value="ECO:0007669"/>
    <property type="project" value="UniProtKB-UniRule"/>
</dbReference>
<dbReference type="HAMAP" id="MF_00265">
    <property type="entry name" value="VapC_Nob1"/>
    <property type="match status" value="1"/>
</dbReference>
<dbReference type="AlphaFoldDB" id="A0A5B8L198"/>
<sequence length="139" mass="15515">MIAECFLDTNVLVYAALGRFSAPEKYSRAKQIVADEDYSTSAQVLQEFYVNAIRKSDKPLSPAKAAEWIEAVCRKPCQEIDSAVVMRGIENAWTYNISYRDGAIIAAAERLGVSRLYSEDLNHGQAYGSVQVINPFRTQ</sequence>
<dbReference type="Gene3D" id="3.40.50.1010">
    <property type="entry name" value="5'-nuclease"/>
    <property type="match status" value="1"/>
</dbReference>
<dbReference type="InterPro" id="IPR022907">
    <property type="entry name" value="VapC_family"/>
</dbReference>
<dbReference type="InterPro" id="IPR002716">
    <property type="entry name" value="PIN_dom"/>
</dbReference>
<keyword evidence="8" id="KW-1185">Reference proteome</keyword>
<dbReference type="CDD" id="cd18692">
    <property type="entry name" value="PIN_VapC-like"/>
    <property type="match status" value="1"/>
</dbReference>
<evidence type="ECO:0000313" key="7">
    <source>
        <dbReference type="EMBL" id="QDZ01686.1"/>
    </source>
</evidence>